<keyword evidence="2" id="KW-0489">Methyltransferase</keyword>
<accession>A0A1N6LXG1</accession>
<reference evidence="2 3" key="2">
    <citation type="journal article" date="2013" name="PLoS ONE">
        <title>Whole genome mapping and re-organization of the nuclear and mitochondrial genomes of Babesia microti isolates.</title>
        <authorList>
            <person name="Cornillot E."/>
            <person name="Dassouli A."/>
            <person name="Garg A."/>
            <person name="Pachikara N."/>
            <person name="Randazzo S."/>
            <person name="Depoix D."/>
            <person name="Carcy B."/>
            <person name="Delbecq S."/>
            <person name="Frutos R."/>
            <person name="Silva J.C."/>
            <person name="Sutton R."/>
            <person name="Krause P.J."/>
            <person name="Mamoun C.B."/>
        </authorList>
    </citation>
    <scope>NUCLEOTIDE SEQUENCE [LARGE SCALE GENOMIC DNA]</scope>
    <source>
        <strain evidence="2 3">RI</strain>
    </source>
</reference>
<dbReference type="InterPro" id="IPR007757">
    <property type="entry name" value="MT-A70-like"/>
</dbReference>
<sequence length="573" mass="67117">MDNEQECLVDNVVECIVNDAQIEYPTNTFELALILLKLLHSGGIKLDLPLEILKLRKLLINSFPDYAKTHLLYLVRYRNFYKLLQFLSCNEKPLNYTEFFKLKTKCYNNIQDTLIKHKYEQLYNKEFNTNNNFINDMTNESYHFLNVTQPCIDIKLSKGIFYVTKIHGEAITILLESYDGLYSKIDTNYIANSQLVGTMVNQLNHSPSNTTSKILCDDVQESFIDQFNSMGNKIDFKSSKLKDQIVEMINKPTMNTRVFSKYYKNIMGKSIRQMCPYGTLRECKIQNARNVQLMDTSQISFCKNAHYRPIILPHTDKKIGACSYLDTCRHIENCRFVHYEIVMPNFSKSIINGPNDEFAIGHIYQLPTIKIPPQWINCDVRKIDFRIFNPYVKVIMADPPWDIHMDLPYGTLKDSEMKELQLKDVQDEGLLFLWVTGRSMELARECMDIWGYKRVEEILWIKINQLQRLVRTGRTGHWINHSKEHCLVGIKGNPNLNRNIDCDVILSEVRETSRKPDEIYRIIERMCPNDLKLEIFGRHHNTRNNWITLGNQLNGINIIHPEIKERLKTTSII</sequence>
<dbReference type="PANTHER" id="PTHR12829">
    <property type="entry name" value="N6-ADENOSINE-METHYLTRANSFERASE"/>
    <property type="match status" value="1"/>
</dbReference>
<dbReference type="GO" id="GO:0005634">
    <property type="term" value="C:nucleus"/>
    <property type="evidence" value="ECO:0007669"/>
    <property type="project" value="TreeGrafter"/>
</dbReference>
<dbReference type="InterPro" id="IPR029063">
    <property type="entry name" value="SAM-dependent_MTases_sf"/>
</dbReference>
<dbReference type="RefSeq" id="XP_021337642.1">
    <property type="nucleotide sequence ID" value="XM_021482389.1"/>
</dbReference>
<dbReference type="SUPFAM" id="SSF53335">
    <property type="entry name" value="S-adenosyl-L-methionine-dependent methyltransferases"/>
    <property type="match status" value="1"/>
</dbReference>
<comment type="similarity">
    <text evidence="1">Belongs to the MT-A70-like family.</text>
</comment>
<dbReference type="GO" id="GO:0036396">
    <property type="term" value="C:RNA N6-methyladenosine methyltransferase complex"/>
    <property type="evidence" value="ECO:0007669"/>
    <property type="project" value="TreeGrafter"/>
</dbReference>
<dbReference type="AlphaFoldDB" id="A0A1N6LXG1"/>
<proteinExistence type="inferred from homology"/>
<name>A0A1N6LXG1_BABMR</name>
<dbReference type="GO" id="GO:0032259">
    <property type="term" value="P:methylation"/>
    <property type="evidence" value="ECO:0007669"/>
    <property type="project" value="UniProtKB-KW"/>
</dbReference>
<dbReference type="Proteomes" id="UP000002899">
    <property type="component" value="Chromosome IV"/>
</dbReference>
<organism evidence="2 3">
    <name type="scientific">Babesia microti (strain RI)</name>
    <dbReference type="NCBI Taxonomy" id="1133968"/>
    <lineage>
        <taxon>Eukaryota</taxon>
        <taxon>Sar</taxon>
        <taxon>Alveolata</taxon>
        <taxon>Apicomplexa</taxon>
        <taxon>Aconoidasida</taxon>
        <taxon>Piroplasmida</taxon>
        <taxon>Babesiidae</taxon>
        <taxon>Babesia</taxon>
    </lineage>
</organism>
<keyword evidence="3" id="KW-1185">Reference proteome</keyword>
<evidence type="ECO:0000313" key="2">
    <source>
        <dbReference type="EMBL" id="SIO73553.1"/>
    </source>
</evidence>
<protein>
    <submittedName>
        <fullName evidence="2">MT-A70</fullName>
        <ecNumber evidence="2">2.1.1.62</ecNumber>
    </submittedName>
</protein>
<dbReference type="PROSITE" id="PS51143">
    <property type="entry name" value="MT_A70"/>
    <property type="match status" value="1"/>
</dbReference>
<dbReference type="VEuPathDB" id="PiroplasmaDB:BmR1_04g05440"/>
<evidence type="ECO:0000313" key="3">
    <source>
        <dbReference type="Proteomes" id="UP000002899"/>
    </source>
</evidence>
<reference evidence="2 3" key="1">
    <citation type="journal article" date="2012" name="Nucleic Acids Res.">
        <title>Sequencing of the smallest Apicomplexan genome from the human pathogen Babesia microti.</title>
        <authorList>
            <person name="Cornillot E."/>
            <person name="Hadj-Kaddour K."/>
            <person name="Dassouli A."/>
            <person name="Noel B."/>
            <person name="Ranwez V."/>
            <person name="Vacherie B."/>
            <person name="Augagneur Y."/>
            <person name="Bres V."/>
            <person name="Duclos A."/>
            <person name="Randazzo S."/>
            <person name="Carcy B."/>
            <person name="Debierre-Grockiego F."/>
            <person name="Delbecq S."/>
            <person name="Moubri-Menage K."/>
            <person name="Shams-Eldin H."/>
            <person name="Usmani-Brown S."/>
            <person name="Bringaud F."/>
            <person name="Wincker P."/>
            <person name="Vivares C.P."/>
            <person name="Schwarz R.T."/>
            <person name="Schetters T.P."/>
            <person name="Krause P.J."/>
            <person name="Gorenflot A."/>
            <person name="Berry V."/>
            <person name="Barbe V."/>
            <person name="Ben Mamoun C."/>
        </authorList>
    </citation>
    <scope>NUCLEOTIDE SEQUENCE [LARGE SCALE GENOMIC DNA]</scope>
    <source>
        <strain evidence="2 3">RI</strain>
    </source>
</reference>
<evidence type="ECO:0000256" key="1">
    <source>
        <dbReference type="PROSITE-ProRule" id="PRU00489"/>
    </source>
</evidence>
<dbReference type="KEGG" id="bmic:BmR1_04g05440"/>
<dbReference type="OrthoDB" id="10262526at2759"/>
<dbReference type="Pfam" id="PF05063">
    <property type="entry name" value="MT-A70"/>
    <property type="match status" value="1"/>
</dbReference>
<dbReference type="PANTHER" id="PTHR12829:SF2">
    <property type="entry name" value="N6-ADENOSINE-METHYLTRANSFERASE MT-A70-LIKE"/>
    <property type="match status" value="1"/>
</dbReference>
<dbReference type="GeneID" id="24425731"/>
<keyword evidence="2" id="KW-0808">Transferase</keyword>
<dbReference type="GO" id="GO:0016422">
    <property type="term" value="F:mRNA (2'-O-methyladenosine-N6-)-methyltransferase activity"/>
    <property type="evidence" value="ECO:0007669"/>
    <property type="project" value="UniProtKB-EC"/>
</dbReference>
<gene>
    <name evidence="2" type="ORF">BmR1_04g05440</name>
</gene>
<dbReference type="EC" id="2.1.1.62" evidence="2"/>
<dbReference type="EMBL" id="LN871599">
    <property type="protein sequence ID" value="SIO73553.1"/>
    <property type="molecule type" value="Genomic_DNA"/>
</dbReference>
<reference evidence="2 3" key="3">
    <citation type="journal article" date="2016" name="Sci. Rep.">
        <title>Genome-wide diversity and gene expression profiling of Babesia microti isolates identify polymorphic genes that mediate host-pathogen interactions.</title>
        <authorList>
            <person name="Silva J.C."/>
            <person name="Cornillot E."/>
            <person name="McCracken C."/>
            <person name="Usmani-Brown S."/>
            <person name="Dwivedi A."/>
            <person name="Ifeonu O.O."/>
            <person name="Crabtree J."/>
            <person name="Gotia H.T."/>
            <person name="Virji A.Z."/>
            <person name="Reynes C."/>
            <person name="Colinge J."/>
            <person name="Kumar V."/>
            <person name="Lawres L."/>
            <person name="Pazzi J.E."/>
            <person name="Pablo J.V."/>
            <person name="Hung C."/>
            <person name="Brancato J."/>
            <person name="Kumari P."/>
            <person name="Orvis J."/>
            <person name="Tretina K."/>
            <person name="Chibucos M."/>
            <person name="Ott S."/>
            <person name="Sadzewicz L."/>
            <person name="Sengamalay N."/>
            <person name="Shetty A.C."/>
            <person name="Su Q."/>
            <person name="Tallon L."/>
            <person name="Fraser C.M."/>
            <person name="Frutos R."/>
            <person name="Molina D.M."/>
            <person name="Krause P.J."/>
            <person name="Ben Mamoun C."/>
        </authorList>
    </citation>
    <scope>NUCLEOTIDE SEQUENCE [LARGE SCALE GENOMIC DNA]</scope>
    <source>
        <strain evidence="2 3">RI</strain>
    </source>
</reference>